<proteinExistence type="predicted"/>
<protein>
    <submittedName>
        <fullName evidence="1">Uncharacterized protein</fullName>
    </submittedName>
</protein>
<sequence length="96" mass="11437">MPFRKPVSTMGGLNFWKNIEQDTYFVMQKHKTGIWPYKYRILMRENSKEIANANDRSTIQYDWEYLQNHAVPRTNEQGFLDINLIVEKLINSKIGI</sequence>
<dbReference type="Proteomes" id="UP000233375">
    <property type="component" value="Unassembled WGS sequence"/>
</dbReference>
<evidence type="ECO:0000313" key="2">
    <source>
        <dbReference type="Proteomes" id="UP000233375"/>
    </source>
</evidence>
<dbReference type="EMBL" id="PISE01000031">
    <property type="protein sequence ID" value="PKG22843.1"/>
    <property type="molecule type" value="Genomic_DNA"/>
</dbReference>
<organism evidence="1 2">
    <name type="scientific">Niallia nealsonii</name>
    <dbReference type="NCBI Taxonomy" id="115979"/>
    <lineage>
        <taxon>Bacteria</taxon>
        <taxon>Bacillati</taxon>
        <taxon>Bacillota</taxon>
        <taxon>Bacilli</taxon>
        <taxon>Bacillales</taxon>
        <taxon>Bacillaceae</taxon>
        <taxon>Niallia</taxon>
    </lineage>
</organism>
<keyword evidence="2" id="KW-1185">Reference proteome</keyword>
<reference evidence="1 2" key="1">
    <citation type="journal article" date="2003" name="Int. J. Syst. Evol. Microbiol.">
        <title>Bacillus nealsonii sp. nov., isolated from a spacecraft-assembly facility, whose spores are gamma-radiation resistant.</title>
        <authorList>
            <person name="Venkateswaran K."/>
            <person name="Kempf M."/>
            <person name="Chen F."/>
            <person name="Satomi M."/>
            <person name="Nicholson W."/>
            <person name="Kern R."/>
        </authorList>
    </citation>
    <scope>NUCLEOTIDE SEQUENCE [LARGE SCALE GENOMIC DNA]</scope>
    <source>
        <strain evidence="1 2">FO-92</strain>
    </source>
</reference>
<comment type="caution">
    <text evidence="1">The sequence shown here is derived from an EMBL/GenBank/DDBJ whole genome shotgun (WGS) entry which is preliminary data.</text>
</comment>
<dbReference type="AlphaFoldDB" id="A0A2N0Z000"/>
<name>A0A2N0Z000_9BACI</name>
<evidence type="ECO:0000313" key="1">
    <source>
        <dbReference type="EMBL" id="PKG22843.1"/>
    </source>
</evidence>
<accession>A0A2N0Z000</accession>
<gene>
    <name evidence="1" type="ORF">CWS01_14230</name>
</gene>
<dbReference type="OrthoDB" id="2873592at2"/>
<dbReference type="RefSeq" id="WP_101177864.1">
    <property type="nucleotide sequence ID" value="NZ_PISE01000031.1"/>
</dbReference>